<dbReference type="GO" id="GO:0019144">
    <property type="term" value="F:ADP-sugar diphosphatase activity"/>
    <property type="evidence" value="ECO:0007669"/>
    <property type="project" value="TreeGrafter"/>
</dbReference>
<protein>
    <submittedName>
        <fullName evidence="3">ADP compounds hydrolase NudE</fullName>
        <ecNumber evidence="3">3.6.1.-</ecNumber>
    </submittedName>
</protein>
<gene>
    <name evidence="3" type="ORF">MNBD_GAMMA11-1525</name>
</gene>
<dbReference type="PROSITE" id="PS51462">
    <property type="entry name" value="NUDIX"/>
    <property type="match status" value="1"/>
</dbReference>
<dbReference type="Pfam" id="PF00293">
    <property type="entry name" value="NUDIX"/>
    <property type="match status" value="1"/>
</dbReference>
<dbReference type="PANTHER" id="PTHR11839">
    <property type="entry name" value="UDP/ADP-SUGAR PYROPHOSPHATASE"/>
    <property type="match status" value="1"/>
</dbReference>
<dbReference type="InterPro" id="IPR000086">
    <property type="entry name" value="NUDIX_hydrolase_dom"/>
</dbReference>
<organism evidence="3">
    <name type="scientific">hydrothermal vent metagenome</name>
    <dbReference type="NCBI Taxonomy" id="652676"/>
    <lineage>
        <taxon>unclassified sequences</taxon>
        <taxon>metagenomes</taxon>
        <taxon>ecological metagenomes</taxon>
    </lineage>
</organism>
<dbReference type="Gene3D" id="3.90.79.10">
    <property type="entry name" value="Nucleoside Triphosphate Pyrophosphohydrolase"/>
    <property type="match status" value="1"/>
</dbReference>
<dbReference type="GO" id="GO:0006753">
    <property type="term" value="P:nucleoside phosphate metabolic process"/>
    <property type="evidence" value="ECO:0007669"/>
    <property type="project" value="TreeGrafter"/>
</dbReference>
<dbReference type="AlphaFoldDB" id="A0A3B0XUB9"/>
<dbReference type="InterPro" id="IPR015797">
    <property type="entry name" value="NUDIX_hydrolase-like_dom_sf"/>
</dbReference>
<dbReference type="FunFam" id="3.90.79.10:FF:000006">
    <property type="entry name" value="ADP compounds hydrolase NudE"/>
    <property type="match status" value="1"/>
</dbReference>
<keyword evidence="1 3" id="KW-0378">Hydrolase</keyword>
<evidence type="ECO:0000259" key="2">
    <source>
        <dbReference type="PROSITE" id="PS51462"/>
    </source>
</evidence>
<dbReference type="GO" id="GO:0005829">
    <property type="term" value="C:cytosol"/>
    <property type="evidence" value="ECO:0007669"/>
    <property type="project" value="TreeGrafter"/>
</dbReference>
<proteinExistence type="predicted"/>
<dbReference type="EMBL" id="UOFG01000094">
    <property type="protein sequence ID" value="VAW59744.1"/>
    <property type="molecule type" value="Genomic_DNA"/>
</dbReference>
<dbReference type="NCBIfam" id="NF008736">
    <property type="entry name" value="PRK11762.1"/>
    <property type="match status" value="1"/>
</dbReference>
<dbReference type="GO" id="GO:0019693">
    <property type="term" value="P:ribose phosphate metabolic process"/>
    <property type="evidence" value="ECO:0007669"/>
    <property type="project" value="TreeGrafter"/>
</dbReference>
<dbReference type="SUPFAM" id="SSF55811">
    <property type="entry name" value="Nudix"/>
    <property type="match status" value="1"/>
</dbReference>
<dbReference type="PANTHER" id="PTHR11839:SF12">
    <property type="entry name" value="ADP COMPOUNDS HYDROLASE NUDE"/>
    <property type="match status" value="1"/>
</dbReference>
<reference evidence="3" key="1">
    <citation type="submission" date="2018-06" db="EMBL/GenBank/DDBJ databases">
        <authorList>
            <person name="Zhirakovskaya E."/>
        </authorList>
    </citation>
    <scope>NUCLEOTIDE SEQUENCE</scope>
</reference>
<sequence>MSNTPNDKPNILNCKTLAQSRLFKIEQVALEFSNGTQCHYERIIAPGAGAVLIIPVIDQQHVIMVREYAVGTERYELVFPKGKIDPGEDILQAANRECMEETGYRANRLTQLGKMTIAPGYLGLITHIVLAEELQVEKRQGDEPEALQQVICNINNITSIISNENLTEARSIAALYQVRDLLLNRRGTTLKAKYGK</sequence>
<dbReference type="EC" id="3.6.1.-" evidence="3"/>
<evidence type="ECO:0000313" key="3">
    <source>
        <dbReference type="EMBL" id="VAW59744.1"/>
    </source>
</evidence>
<evidence type="ECO:0000256" key="1">
    <source>
        <dbReference type="ARBA" id="ARBA00022801"/>
    </source>
</evidence>
<name>A0A3B0XUB9_9ZZZZ</name>
<accession>A0A3B0XUB9</accession>
<feature type="domain" description="Nudix hydrolase" evidence="2">
    <location>
        <begin position="43"/>
        <end position="174"/>
    </location>
</feature>